<dbReference type="STRING" id="980561.A1359_06015"/>
<evidence type="ECO:0000313" key="2">
    <source>
        <dbReference type="Proteomes" id="UP000078476"/>
    </source>
</evidence>
<accession>A0A177NIV3</accession>
<keyword evidence="2" id="KW-1185">Reference proteome</keyword>
<gene>
    <name evidence="1" type="ORF">A1359_06015</name>
</gene>
<dbReference type="EMBL" id="LUUI01000088">
    <property type="protein sequence ID" value="OAI17373.1"/>
    <property type="molecule type" value="Genomic_DNA"/>
</dbReference>
<name>A0A177NIV3_9GAMM</name>
<comment type="caution">
    <text evidence="1">The sequence shown here is derived from an EMBL/GenBank/DDBJ whole genome shotgun (WGS) entry which is preliminary data.</text>
</comment>
<dbReference type="AlphaFoldDB" id="A0A177NIV3"/>
<evidence type="ECO:0000313" key="1">
    <source>
        <dbReference type="EMBL" id="OAI17373.1"/>
    </source>
</evidence>
<reference evidence="1 2" key="1">
    <citation type="submission" date="2016-03" db="EMBL/GenBank/DDBJ databases">
        <authorList>
            <person name="Ploux O."/>
        </authorList>
    </citation>
    <scope>NUCLEOTIDE SEQUENCE [LARGE SCALE GENOMIC DNA]</scope>
    <source>
        <strain evidence="1 2">R-45370</strain>
    </source>
</reference>
<protein>
    <submittedName>
        <fullName evidence="1">Uncharacterized protein</fullName>
    </submittedName>
</protein>
<organism evidence="1 2">
    <name type="scientific">Methylomonas lenta</name>
    <dbReference type="NCBI Taxonomy" id="980561"/>
    <lineage>
        <taxon>Bacteria</taxon>
        <taxon>Pseudomonadati</taxon>
        <taxon>Pseudomonadota</taxon>
        <taxon>Gammaproteobacteria</taxon>
        <taxon>Methylococcales</taxon>
        <taxon>Methylococcaceae</taxon>
        <taxon>Methylomonas</taxon>
    </lineage>
</organism>
<proteinExistence type="predicted"/>
<dbReference type="Proteomes" id="UP000078476">
    <property type="component" value="Unassembled WGS sequence"/>
</dbReference>
<sequence>MVRGKQKVSGCFRSAEYAYANCQLSSNPQVIAYRGYNPRIAIQIALPGNAATIARVVTMEFPFLILKRARGKKCMSQ</sequence>